<evidence type="ECO:0000313" key="13">
    <source>
        <dbReference type="Proteomes" id="UP000006683"/>
    </source>
</evidence>
<dbReference type="GO" id="GO:0009061">
    <property type="term" value="P:anaerobic respiration"/>
    <property type="evidence" value="ECO:0007669"/>
    <property type="project" value="InterPro"/>
</dbReference>
<comment type="subcellular location">
    <subcellularLocation>
        <location evidence="1">Periplasm</location>
    </subcellularLocation>
</comment>
<evidence type="ECO:0000256" key="10">
    <source>
        <dbReference type="ARBA" id="ARBA00023004"/>
    </source>
</evidence>
<accession>E1SPK6</accession>
<keyword evidence="7" id="KW-0732">Signal</keyword>
<dbReference type="SUPFAM" id="SSF48695">
    <property type="entry name" value="Multiheme cytochromes"/>
    <property type="match status" value="1"/>
</dbReference>
<evidence type="ECO:0000256" key="7">
    <source>
        <dbReference type="ARBA" id="ARBA00022729"/>
    </source>
</evidence>
<evidence type="ECO:0000256" key="3">
    <source>
        <dbReference type="ARBA" id="ARBA00013773"/>
    </source>
</evidence>
<reference evidence="12 13" key="1">
    <citation type="journal article" date="2010" name="Stand. Genomic Sci.">
        <title>Complete genome sequence of Ferrimonas balearica type strain (PAT).</title>
        <authorList>
            <person name="Nolan M."/>
            <person name="Sikorski J."/>
            <person name="Davenport K."/>
            <person name="Lucas S."/>
            <person name="Glavina Del Rio T."/>
            <person name="Tice H."/>
            <person name="Cheng J."/>
            <person name="Goodwin L."/>
            <person name="Pitluck S."/>
            <person name="Liolios K."/>
            <person name="Ivanova N."/>
            <person name="Mavromatis K."/>
            <person name="Ovchinnikova G."/>
            <person name="Pati A."/>
            <person name="Chen A."/>
            <person name="Palaniappan K."/>
            <person name="Land M."/>
            <person name="Hauser L."/>
            <person name="Chang Y."/>
            <person name="Jeffries C."/>
            <person name="Tapia R."/>
            <person name="Brettin T."/>
            <person name="Detter J."/>
            <person name="Han C."/>
            <person name="Yasawong M."/>
            <person name="Rohde M."/>
            <person name="Tindall B."/>
            <person name="Goker M."/>
            <person name="Woyke T."/>
            <person name="Bristow J."/>
            <person name="Eisen J."/>
            <person name="Markowitz V."/>
            <person name="Hugenholtz P."/>
            <person name="Kyrpides N."/>
            <person name="Klenk H."/>
            <person name="Lapidus A."/>
        </authorList>
    </citation>
    <scope>NUCLEOTIDE SEQUENCE [LARGE SCALE GENOMIC DNA]</scope>
    <source>
        <strain evidence="13">DSM 9799 / CCM 4581 / KCTC 23876 / PAT</strain>
    </source>
</reference>
<evidence type="ECO:0000256" key="4">
    <source>
        <dbReference type="ARBA" id="ARBA00022448"/>
    </source>
</evidence>
<protein>
    <recommendedName>
        <fullName evidence="3">Periplasmic nitrate reductase, electron transfer subunit</fullName>
    </recommendedName>
    <alternativeName>
        <fullName evidence="11">Diheme cytochrome c NapB</fullName>
    </alternativeName>
</protein>
<dbReference type="eggNOG" id="COG3043">
    <property type="taxonomic scope" value="Bacteria"/>
</dbReference>
<dbReference type="PANTHER" id="PTHR38604:SF1">
    <property type="entry name" value="PERIPLASMIC NITRATE REDUCTASE, ELECTRON TRANSFER SUBUNIT"/>
    <property type="match status" value="1"/>
</dbReference>
<dbReference type="InterPro" id="IPR005591">
    <property type="entry name" value="NapB"/>
</dbReference>
<evidence type="ECO:0000256" key="11">
    <source>
        <dbReference type="ARBA" id="ARBA00031832"/>
    </source>
</evidence>
<proteinExistence type="inferred from homology"/>
<keyword evidence="10" id="KW-0408">Iron</keyword>
<keyword evidence="4" id="KW-0813">Transport</keyword>
<evidence type="ECO:0000256" key="5">
    <source>
        <dbReference type="ARBA" id="ARBA00022617"/>
    </source>
</evidence>
<keyword evidence="13" id="KW-1185">Reference proteome</keyword>
<name>E1SPK6_FERBD</name>
<sequence>MMKKTLTLMAVLVGLSGCQSNSDNGQPVPQSLRGEVPVASTAPVAAIPDYPAKGSAVEVVSIGQPPVIPHSADYAITLDKNGCISCHRGGKQKMAASHFEGSKVAGKYYQCQVCHVPQARNF</sequence>
<evidence type="ECO:0000256" key="8">
    <source>
        <dbReference type="ARBA" id="ARBA00022764"/>
    </source>
</evidence>
<dbReference type="OrthoDB" id="13290at2"/>
<dbReference type="GO" id="GO:0042597">
    <property type="term" value="C:periplasmic space"/>
    <property type="evidence" value="ECO:0007669"/>
    <property type="project" value="UniProtKB-SubCell"/>
</dbReference>
<keyword evidence="9" id="KW-0249">Electron transport</keyword>
<dbReference type="AlphaFoldDB" id="E1SPK6"/>
<gene>
    <name evidence="12" type="ordered locus">Fbal_3627</name>
</gene>
<dbReference type="RefSeq" id="WP_013347128.1">
    <property type="nucleotide sequence ID" value="NC_014541.1"/>
</dbReference>
<keyword evidence="6" id="KW-0479">Metal-binding</keyword>
<keyword evidence="5" id="KW-0349">Heme</keyword>
<evidence type="ECO:0000256" key="1">
    <source>
        <dbReference type="ARBA" id="ARBA00004418"/>
    </source>
</evidence>
<dbReference type="EMBL" id="CP002209">
    <property type="protein sequence ID" value="ADN77823.1"/>
    <property type="molecule type" value="Genomic_DNA"/>
</dbReference>
<dbReference type="Pfam" id="PF03892">
    <property type="entry name" value="NapB"/>
    <property type="match status" value="1"/>
</dbReference>
<dbReference type="HOGENOM" id="CLU_103367_1_0_6"/>
<dbReference type="KEGG" id="fbl:Fbal_3627"/>
<dbReference type="PANTHER" id="PTHR38604">
    <property type="entry name" value="PERIPLASMIC NITRATE REDUCTASE, ELECTRON TRANSFER SUBUNIT"/>
    <property type="match status" value="1"/>
</dbReference>
<evidence type="ECO:0000256" key="9">
    <source>
        <dbReference type="ARBA" id="ARBA00022982"/>
    </source>
</evidence>
<evidence type="ECO:0000313" key="12">
    <source>
        <dbReference type="EMBL" id="ADN77823.1"/>
    </source>
</evidence>
<organism evidence="12 13">
    <name type="scientific">Ferrimonas balearica (strain DSM 9799 / CCM 4581 / KCTC 23876 / PAT)</name>
    <dbReference type="NCBI Taxonomy" id="550540"/>
    <lineage>
        <taxon>Bacteria</taxon>
        <taxon>Pseudomonadati</taxon>
        <taxon>Pseudomonadota</taxon>
        <taxon>Gammaproteobacteria</taxon>
        <taxon>Alteromonadales</taxon>
        <taxon>Ferrimonadaceae</taxon>
        <taxon>Ferrimonas</taxon>
    </lineage>
</organism>
<dbReference type="GeneID" id="67183833"/>
<comment type="similarity">
    <text evidence="2">Belongs to the NapB family.</text>
</comment>
<evidence type="ECO:0000256" key="2">
    <source>
        <dbReference type="ARBA" id="ARBA00007368"/>
    </source>
</evidence>
<dbReference type="Gene3D" id="1.10.1130.10">
    <property type="entry name" value="Flavocytochrome C3, Chain A"/>
    <property type="match status" value="1"/>
</dbReference>
<dbReference type="PROSITE" id="PS51257">
    <property type="entry name" value="PROKAR_LIPOPROTEIN"/>
    <property type="match status" value="1"/>
</dbReference>
<dbReference type="InterPro" id="IPR036280">
    <property type="entry name" value="Multihaem_cyt_sf"/>
</dbReference>
<dbReference type="Proteomes" id="UP000006683">
    <property type="component" value="Chromosome"/>
</dbReference>
<keyword evidence="8" id="KW-0574">Periplasm</keyword>
<dbReference type="GO" id="GO:0046872">
    <property type="term" value="F:metal ion binding"/>
    <property type="evidence" value="ECO:0007669"/>
    <property type="project" value="UniProtKB-KW"/>
</dbReference>
<evidence type="ECO:0000256" key="6">
    <source>
        <dbReference type="ARBA" id="ARBA00022723"/>
    </source>
</evidence>
<dbReference type="STRING" id="550540.Fbal_3627"/>